<sequence length="98" mass="11471">MKILKWYSGGKDRGERANDIIGQLLLDLNHDPKNEHLEAILINYQNEIKRKESSVPFILSRMNISIANTIRRDRLILTDFQEDKLKLLTALSNIRYGY</sequence>
<evidence type="ECO:0000313" key="5">
    <source>
        <dbReference type="Proteomes" id="UP000257607"/>
    </source>
</evidence>
<dbReference type="EMBL" id="CP117683">
    <property type="protein sequence ID" value="WDC92489.1"/>
    <property type="molecule type" value="Genomic_DNA"/>
</dbReference>
<dbReference type="EMBL" id="CP031003">
    <property type="protein sequence ID" value="AXN36290.1"/>
    <property type="molecule type" value="Genomic_DNA"/>
</dbReference>
<dbReference type="SMR" id="Q4U1B5"/>
<dbReference type="EMBL" id="DQ019413">
    <property type="protein sequence ID" value="AAY44079.1"/>
    <property type="molecule type" value="Genomic_DNA"/>
</dbReference>
<dbReference type="Proteomes" id="UP001215533">
    <property type="component" value="Chromosome"/>
</dbReference>
<name>Q4U1B5_LATCU</name>
<dbReference type="Proteomes" id="UP000257607">
    <property type="component" value="Chromosome"/>
</dbReference>
<gene>
    <name evidence="3" type="ORF">DT351_07880</name>
    <name evidence="4" type="ORF">PSR33_02760</name>
</gene>
<reference evidence="4" key="3">
    <citation type="submission" date="2023-02" db="EMBL/GenBank/DDBJ databases">
        <title>Complete genome sequence of Lactobacillus curvatus CACC879 isolated from Pig feces.</title>
        <authorList>
            <person name="Park S."/>
            <person name="Park M.A."/>
            <person name="Kim D.-H."/>
            <person name="Kim Y."/>
        </authorList>
    </citation>
    <scope>NUCLEOTIDE SEQUENCE</scope>
    <source>
        <strain evidence="4">CACC879</strain>
    </source>
</reference>
<accession>Q4U1B5</accession>
<protein>
    <submittedName>
        <fullName evidence="3">Bacteriocin immunity protein</fullName>
    </submittedName>
    <submittedName>
        <fullName evidence="1">Sakacin P immunity protein</fullName>
    </submittedName>
</protein>
<dbReference type="AlphaFoldDB" id="Q4U1B5"/>
<dbReference type="Pfam" id="PF08951">
    <property type="entry name" value="EntA_Immun"/>
    <property type="match status" value="1"/>
</dbReference>
<reference evidence="3 5" key="2">
    <citation type="submission" date="2018-07" db="EMBL/GenBank/DDBJ databases">
        <title>Lactobacillus curvatus genome sequence.</title>
        <authorList>
            <person name="Prechtl R."/>
        </authorList>
    </citation>
    <scope>NUCLEOTIDE SEQUENCE [LARGE SCALE GENOMIC DNA]</scope>
    <source>
        <strain evidence="3 5">TMW 1.1928</strain>
    </source>
</reference>
<dbReference type="RefSeq" id="WP_076787949.1">
    <property type="nucleotide sequence ID" value="NZ_CP015493.1"/>
</dbReference>
<dbReference type="Gene3D" id="1.20.1440.140">
    <property type="match status" value="1"/>
</dbReference>
<organism evidence="1">
    <name type="scientific">Latilactobacillus curvatus</name>
    <name type="common">Lactobacillus curvatus</name>
    <dbReference type="NCBI Taxonomy" id="28038"/>
    <lineage>
        <taxon>Bacteria</taxon>
        <taxon>Bacillati</taxon>
        <taxon>Bacillota</taxon>
        <taxon>Bacilli</taxon>
        <taxon>Lactobacillales</taxon>
        <taxon>Lactobacillaceae</taxon>
        <taxon>Latilactobacillus</taxon>
    </lineage>
</organism>
<evidence type="ECO:0000313" key="3">
    <source>
        <dbReference type="EMBL" id="AXN36290.1"/>
    </source>
</evidence>
<dbReference type="GO" id="GO:0030153">
    <property type="term" value="P:bacteriocin immunity"/>
    <property type="evidence" value="ECO:0007669"/>
    <property type="project" value="InterPro"/>
</dbReference>
<dbReference type="EMBL" id="DQ019414">
    <property type="protein sequence ID" value="AAY44081.1"/>
    <property type="molecule type" value="Genomic_DNA"/>
</dbReference>
<evidence type="ECO:0000313" key="2">
    <source>
        <dbReference type="EMBL" id="AAY44081.1"/>
    </source>
</evidence>
<dbReference type="InterPro" id="IPR053739">
    <property type="entry name" value="Bact_Immunity_Domain_sf"/>
</dbReference>
<evidence type="ECO:0000313" key="4">
    <source>
        <dbReference type="EMBL" id="WDC92489.1"/>
    </source>
</evidence>
<reference evidence="1" key="1">
    <citation type="journal article" date="2007" name="Appl. Microbiol. Biotechnol.">
        <title>Sequencing and expression analysis of sakacin genes in Lactobacillus curvatus strains.</title>
        <authorList>
            <person name="Cocolin L."/>
            <person name="Rantsiou K."/>
        </authorList>
    </citation>
    <scope>NUCLEOTIDE SEQUENCE</scope>
    <source>
        <strain evidence="2">L442</strain>
        <strain evidence="1">LTH1174</strain>
    </source>
</reference>
<dbReference type="InterPro" id="IPR015046">
    <property type="entry name" value="LciA_Immunity-like"/>
</dbReference>
<proteinExistence type="predicted"/>
<evidence type="ECO:0000313" key="1">
    <source>
        <dbReference type="EMBL" id="AAY44079.1"/>
    </source>
</evidence>